<reference evidence="4" key="2">
    <citation type="submission" date="2020-08" db="EMBL/GenBank/DDBJ databases">
        <authorList>
            <person name="Chen M."/>
            <person name="Teng W."/>
            <person name="Zhao L."/>
            <person name="Hu C."/>
            <person name="Zhou Y."/>
            <person name="Han B."/>
            <person name="Song L."/>
            <person name="Shu W."/>
        </authorList>
    </citation>
    <scope>NUCLEOTIDE SEQUENCE</scope>
    <source>
        <strain evidence="4">FACHB-1375</strain>
    </source>
</reference>
<dbReference type="SUPFAM" id="SSF56112">
    <property type="entry name" value="Protein kinase-like (PK-like)"/>
    <property type="match status" value="1"/>
</dbReference>
<dbReference type="PROSITE" id="PS00107">
    <property type="entry name" value="PROTEIN_KINASE_ATP"/>
    <property type="match status" value="1"/>
</dbReference>
<organism evidence="4 5">
    <name type="scientific">Aerosakkonema funiforme FACHB-1375</name>
    <dbReference type="NCBI Taxonomy" id="2949571"/>
    <lineage>
        <taxon>Bacteria</taxon>
        <taxon>Bacillati</taxon>
        <taxon>Cyanobacteriota</taxon>
        <taxon>Cyanophyceae</taxon>
        <taxon>Oscillatoriophycideae</taxon>
        <taxon>Aerosakkonematales</taxon>
        <taxon>Aerosakkonemataceae</taxon>
        <taxon>Aerosakkonema</taxon>
    </lineage>
</organism>
<dbReference type="SMART" id="SM00220">
    <property type="entry name" value="S_TKc"/>
    <property type="match status" value="1"/>
</dbReference>
<keyword evidence="1" id="KW-0067">ATP-binding</keyword>
<dbReference type="AlphaFoldDB" id="A0A926VL34"/>
<dbReference type="Gene3D" id="1.10.510.10">
    <property type="entry name" value="Transferase(Phosphotransferase) domain 1"/>
    <property type="match status" value="1"/>
</dbReference>
<dbReference type="InterPro" id="IPR016187">
    <property type="entry name" value="CTDL_fold"/>
</dbReference>
<keyword evidence="5" id="KW-1185">Reference proteome</keyword>
<evidence type="ECO:0000259" key="3">
    <source>
        <dbReference type="PROSITE" id="PS50011"/>
    </source>
</evidence>
<dbReference type="InterPro" id="IPR042095">
    <property type="entry name" value="SUMF_sf"/>
</dbReference>
<dbReference type="Pfam" id="PF03781">
    <property type="entry name" value="FGE-sulfatase"/>
    <property type="match status" value="1"/>
</dbReference>
<dbReference type="InterPro" id="IPR005532">
    <property type="entry name" value="SUMF_dom"/>
</dbReference>
<dbReference type="EMBL" id="JACJPW010000113">
    <property type="protein sequence ID" value="MBD2185253.1"/>
    <property type="molecule type" value="Genomic_DNA"/>
</dbReference>
<dbReference type="GO" id="GO:0120147">
    <property type="term" value="F:formylglycine-generating oxidase activity"/>
    <property type="evidence" value="ECO:0007669"/>
    <property type="project" value="TreeGrafter"/>
</dbReference>
<dbReference type="GO" id="GO:0004672">
    <property type="term" value="F:protein kinase activity"/>
    <property type="evidence" value="ECO:0007669"/>
    <property type="project" value="InterPro"/>
</dbReference>
<evidence type="ECO:0000313" key="4">
    <source>
        <dbReference type="EMBL" id="MBD2185253.1"/>
    </source>
</evidence>
<feature type="binding site" evidence="1">
    <location>
        <position position="63"/>
    </location>
    <ligand>
        <name>ATP</name>
        <dbReference type="ChEBI" id="CHEBI:30616"/>
    </ligand>
</feature>
<reference evidence="4" key="1">
    <citation type="journal article" date="2015" name="ISME J.">
        <title>Draft Genome Sequence of Streptomyces incarnatus NRRL8089, which Produces the Nucleoside Antibiotic Sinefungin.</title>
        <authorList>
            <person name="Oshima K."/>
            <person name="Hattori M."/>
            <person name="Shimizu H."/>
            <person name="Fukuda K."/>
            <person name="Nemoto M."/>
            <person name="Inagaki K."/>
            <person name="Tamura T."/>
        </authorList>
    </citation>
    <scope>NUCLEOTIDE SEQUENCE</scope>
    <source>
        <strain evidence="4">FACHB-1375</strain>
    </source>
</reference>
<dbReference type="CDD" id="cd14014">
    <property type="entry name" value="STKc_PknB_like"/>
    <property type="match status" value="1"/>
</dbReference>
<feature type="domain" description="Protein kinase" evidence="3">
    <location>
        <begin position="33"/>
        <end position="298"/>
    </location>
</feature>
<name>A0A926VL34_9CYAN</name>
<dbReference type="PANTHER" id="PTHR23150">
    <property type="entry name" value="SULFATASE MODIFYING FACTOR 1, 2"/>
    <property type="match status" value="1"/>
</dbReference>
<dbReference type="InterPro" id="IPR017441">
    <property type="entry name" value="Protein_kinase_ATP_BS"/>
</dbReference>
<dbReference type="Gene3D" id="3.30.200.20">
    <property type="entry name" value="Phosphorylase Kinase, domain 1"/>
    <property type="match status" value="1"/>
</dbReference>
<comment type="caution">
    <text evidence="4">The sequence shown here is derived from an EMBL/GenBank/DDBJ whole genome shotgun (WGS) entry which is preliminary data.</text>
</comment>
<sequence length="577" mass="65457">MSQCLNPNCQFLNPPLTKFCQRCGNKLLLADRYRAIKYLGEGGFGRTFEAVDEHRFDTPCVIKQFLPQLQSSAALQKATELFKQEGMRLRDLGKHPQIPDLLAFFEQDNRFYLVQEFIDGQDLLKELQQRGKFSEQQVRQLLNELLSVLEFIHNQNVIHRDIKPDNIIRNGNGSLVLIDFGVSKQLSATVLTKIGTITGTPGYAAPEQMHGHVSPASDLYSLAVTCIRLLTGCLLEERNGDWVDKLFDPMQMQWVWRQQNVAVSNELGLILDKMLLFPISERYQSAAEVLKALNSPPVSFPQPKIQVPVPKISVPQPPQPQSQSQSFSEDLGNDIKLDMVYIPGGTFTMGAPSTEYRSRDCERPQHEVTIKPFLMGKYPVTQAQWKAVANLAKVNRDLQADPSRFKGANRPVECVSWYDAVEFCDRLSQHTSRSYRLPSEAEWEYACRAGTTTPFYFGQTITPELANYDANYTYGLGRKGKYRRETTPVGSFPPNAFGLYDLHGNIWEWCADHWHDNYQGAPNDETIWLTSDEKSPRLRRGGSWIYSPDYCRSAFRNGFDAGYSFGNIGFRVVCAAA</sequence>
<dbReference type="InterPro" id="IPR051043">
    <property type="entry name" value="Sulfatase_Mod_Factor_Kinase"/>
</dbReference>
<keyword evidence="1" id="KW-0547">Nucleotide-binding</keyword>
<proteinExistence type="predicted"/>
<dbReference type="Pfam" id="PF00069">
    <property type="entry name" value="Pkinase"/>
    <property type="match status" value="1"/>
</dbReference>
<evidence type="ECO:0000256" key="1">
    <source>
        <dbReference type="PROSITE-ProRule" id="PRU10141"/>
    </source>
</evidence>
<dbReference type="Gene3D" id="3.90.1580.10">
    <property type="entry name" value="paralog of FGE (formylglycine-generating enzyme)"/>
    <property type="match status" value="1"/>
</dbReference>
<dbReference type="PROSITE" id="PS50011">
    <property type="entry name" value="PROTEIN_KINASE_DOM"/>
    <property type="match status" value="1"/>
</dbReference>
<accession>A0A926VL34</accession>
<evidence type="ECO:0000256" key="2">
    <source>
        <dbReference type="SAM" id="MobiDB-lite"/>
    </source>
</evidence>
<dbReference type="PANTHER" id="PTHR23150:SF19">
    <property type="entry name" value="FORMYLGLYCINE-GENERATING ENZYME"/>
    <property type="match status" value="1"/>
</dbReference>
<dbReference type="InterPro" id="IPR011009">
    <property type="entry name" value="Kinase-like_dom_sf"/>
</dbReference>
<evidence type="ECO:0000313" key="5">
    <source>
        <dbReference type="Proteomes" id="UP000641646"/>
    </source>
</evidence>
<gene>
    <name evidence="4" type="ORF">H6G03_29970</name>
</gene>
<dbReference type="RefSeq" id="WP_190473277.1">
    <property type="nucleotide sequence ID" value="NZ_JACJPW010000113.1"/>
</dbReference>
<protein>
    <submittedName>
        <fullName evidence="4">SUMF1/EgtB/PvdO family nonheme iron enzyme</fullName>
    </submittedName>
</protein>
<dbReference type="SUPFAM" id="SSF56436">
    <property type="entry name" value="C-type lectin-like"/>
    <property type="match status" value="1"/>
</dbReference>
<dbReference type="InterPro" id="IPR000719">
    <property type="entry name" value="Prot_kinase_dom"/>
</dbReference>
<feature type="region of interest" description="Disordered" evidence="2">
    <location>
        <begin position="309"/>
        <end position="328"/>
    </location>
</feature>
<dbReference type="Proteomes" id="UP000641646">
    <property type="component" value="Unassembled WGS sequence"/>
</dbReference>
<dbReference type="GO" id="GO:0005524">
    <property type="term" value="F:ATP binding"/>
    <property type="evidence" value="ECO:0007669"/>
    <property type="project" value="UniProtKB-UniRule"/>
</dbReference>